<protein>
    <submittedName>
        <fullName evidence="2">Uncharacterized protein</fullName>
    </submittedName>
</protein>
<reference evidence="2" key="1">
    <citation type="submission" date="2022-04" db="EMBL/GenBank/DDBJ databases">
        <title>Carnegiea gigantea Genome sequencing and assembly v2.</title>
        <authorList>
            <person name="Copetti D."/>
            <person name="Sanderson M.J."/>
            <person name="Burquez A."/>
            <person name="Wojciechowski M.F."/>
        </authorList>
    </citation>
    <scope>NUCLEOTIDE SEQUENCE</scope>
    <source>
        <strain evidence="2">SGP5-SGP5p</strain>
        <tissue evidence="2">Aerial part</tissue>
    </source>
</reference>
<dbReference type="Proteomes" id="UP001153076">
    <property type="component" value="Unassembled WGS sequence"/>
</dbReference>
<dbReference type="OrthoDB" id="723791at2759"/>
<dbReference type="EMBL" id="JAKOGI010000053">
    <property type="protein sequence ID" value="KAJ8446521.1"/>
    <property type="molecule type" value="Genomic_DNA"/>
</dbReference>
<name>A0A9Q1QM24_9CARY</name>
<proteinExistence type="predicted"/>
<sequence>MLEPCQKEAIEGTILKPILEYRPFSMQRELTAALVNAWVPRRKSFRLTGRLVPFSVYDVTLFTGLPVTDKIVEFGEDDLSTTELARMKYMEDICRIGEYAWAEAMRRVLVEAIEEIQRKLEGLCGSTSTQQGLQNMTSVSSLNWQVRIVSTMGKFDGIIGDPYVALLGEEMLVPTVRAFMKTDGFRDYVLDGEGVLSYEERLQRAREELHAEKGKHSRANELEARLKMCAAPCKAQDTGHQPGGDVRVDVQSDSGLESLARAITVLGEVTVHIPGASCDAQNTPPRIVDAAAPLNGCDNRGDAPQCSEPHVQPSAEVEDVGEIAVVAAAMPCEEGKGSAQEPPEPVVGESGALPGPHVREEAANIDAPSPGVDEVYVGGDLAVGEGVSTTLASSAVNVEDCTPGATEGVDCEATLDPGMQFVHTARPMAAEV</sequence>
<keyword evidence="3" id="KW-1185">Reference proteome</keyword>
<accession>A0A9Q1QM24</accession>
<evidence type="ECO:0000313" key="2">
    <source>
        <dbReference type="EMBL" id="KAJ8446521.1"/>
    </source>
</evidence>
<organism evidence="2 3">
    <name type="scientific">Carnegiea gigantea</name>
    <dbReference type="NCBI Taxonomy" id="171969"/>
    <lineage>
        <taxon>Eukaryota</taxon>
        <taxon>Viridiplantae</taxon>
        <taxon>Streptophyta</taxon>
        <taxon>Embryophyta</taxon>
        <taxon>Tracheophyta</taxon>
        <taxon>Spermatophyta</taxon>
        <taxon>Magnoliopsida</taxon>
        <taxon>eudicotyledons</taxon>
        <taxon>Gunneridae</taxon>
        <taxon>Pentapetalae</taxon>
        <taxon>Caryophyllales</taxon>
        <taxon>Cactineae</taxon>
        <taxon>Cactaceae</taxon>
        <taxon>Cactoideae</taxon>
        <taxon>Echinocereeae</taxon>
        <taxon>Carnegiea</taxon>
    </lineage>
</organism>
<evidence type="ECO:0000256" key="1">
    <source>
        <dbReference type="SAM" id="Coils"/>
    </source>
</evidence>
<dbReference type="AlphaFoldDB" id="A0A9Q1QM24"/>
<feature type="coiled-coil region" evidence="1">
    <location>
        <begin position="195"/>
        <end position="222"/>
    </location>
</feature>
<comment type="caution">
    <text evidence="2">The sequence shown here is derived from an EMBL/GenBank/DDBJ whole genome shotgun (WGS) entry which is preliminary data.</text>
</comment>
<keyword evidence="1" id="KW-0175">Coiled coil</keyword>
<evidence type="ECO:0000313" key="3">
    <source>
        <dbReference type="Proteomes" id="UP001153076"/>
    </source>
</evidence>
<gene>
    <name evidence="2" type="ORF">Cgig2_027483</name>
</gene>